<reference evidence="1 2" key="1">
    <citation type="submission" date="2018-09" db="EMBL/GenBank/DDBJ databases">
        <title>Genomic investigation of the strawberry pathogen Phytophthora fragariae indicates pathogenicity is determined by transcriptional variation in three key races.</title>
        <authorList>
            <person name="Adams T.M."/>
            <person name="Armitage A.D."/>
            <person name="Sobczyk M.K."/>
            <person name="Bates H.J."/>
            <person name="Dunwell J.M."/>
            <person name="Nellist C.F."/>
            <person name="Harrison R.J."/>
        </authorList>
    </citation>
    <scope>NUCLEOTIDE SEQUENCE [LARGE SCALE GENOMIC DNA]</scope>
    <source>
        <strain evidence="1 2">BC-23</strain>
    </source>
</reference>
<dbReference type="Proteomes" id="UP000476176">
    <property type="component" value="Unassembled WGS sequence"/>
</dbReference>
<dbReference type="EMBL" id="QXGC01001186">
    <property type="protein sequence ID" value="KAE9209034.1"/>
    <property type="molecule type" value="Genomic_DNA"/>
</dbReference>
<proteinExistence type="predicted"/>
<protein>
    <submittedName>
        <fullName evidence="1">Uncharacterized protein</fullName>
    </submittedName>
</protein>
<accession>A0A6G0NHY2</accession>
<evidence type="ECO:0000313" key="2">
    <source>
        <dbReference type="Proteomes" id="UP000476176"/>
    </source>
</evidence>
<dbReference type="AlphaFoldDB" id="A0A6G0NHY2"/>
<organism evidence="1 2">
    <name type="scientific">Phytophthora fragariae</name>
    <dbReference type="NCBI Taxonomy" id="53985"/>
    <lineage>
        <taxon>Eukaryota</taxon>
        <taxon>Sar</taxon>
        <taxon>Stramenopiles</taxon>
        <taxon>Oomycota</taxon>
        <taxon>Peronosporomycetes</taxon>
        <taxon>Peronosporales</taxon>
        <taxon>Peronosporaceae</taxon>
        <taxon>Phytophthora</taxon>
    </lineage>
</organism>
<evidence type="ECO:0000313" key="1">
    <source>
        <dbReference type="EMBL" id="KAE9209034.1"/>
    </source>
</evidence>
<sequence>MMTLPTDESDLELHLLQTFAGQQLLHSYLSVKHTTRVTRFLADVDDFMGIDAVAGVLMLATNRRASWRSRPREAAATRPGCKRFQALLLGEVPRMEQVLMDARRQAQEEELAKVGERRCPS</sequence>
<gene>
    <name evidence="1" type="ORF">PF004_g16587</name>
</gene>
<name>A0A6G0NHY2_9STRA</name>
<comment type="caution">
    <text evidence="1">The sequence shown here is derived from an EMBL/GenBank/DDBJ whole genome shotgun (WGS) entry which is preliminary data.</text>
</comment>